<organism evidence="3 4">
    <name type="scientific">Chishuiella changwenlii</name>
    <dbReference type="NCBI Taxonomy" id="1434701"/>
    <lineage>
        <taxon>Bacteria</taxon>
        <taxon>Pseudomonadati</taxon>
        <taxon>Bacteroidota</taxon>
        <taxon>Flavobacteriia</taxon>
        <taxon>Flavobacteriales</taxon>
        <taxon>Weeksellaceae</taxon>
        <taxon>Chishuiella</taxon>
    </lineage>
</organism>
<evidence type="ECO:0000313" key="4">
    <source>
        <dbReference type="Proteomes" id="UP000184120"/>
    </source>
</evidence>
<evidence type="ECO:0000313" key="3">
    <source>
        <dbReference type="EMBL" id="SHL62372.1"/>
    </source>
</evidence>
<dbReference type="PROSITE" id="PS51257">
    <property type="entry name" value="PROKAR_LIPOPROTEIN"/>
    <property type="match status" value="1"/>
</dbReference>
<dbReference type="InterPro" id="IPR045175">
    <property type="entry name" value="M28_fam"/>
</dbReference>
<dbReference type="Gene3D" id="3.40.630.10">
    <property type="entry name" value="Zn peptidases"/>
    <property type="match status" value="1"/>
</dbReference>
<dbReference type="GO" id="GO:0006508">
    <property type="term" value="P:proteolysis"/>
    <property type="evidence" value="ECO:0007669"/>
    <property type="project" value="InterPro"/>
</dbReference>
<name>A0A1M7C4Z9_9FLAO</name>
<dbReference type="InterPro" id="IPR007484">
    <property type="entry name" value="Peptidase_M28"/>
</dbReference>
<sequence>MKQFLFAISLTATLISCTSTQPISQAKYEKELTKYSEKISEAELKKNLYIIAGPEMEGRNAASAGEIKAGNYISNYYKELGINGPNNNYFQLIPEGTFPRVKGEMRNVMGFIQGSEKPEEILVVSAHYDHEGIKNGKLYAGADDDGSGTVGVMEVARIFREAEKKGIRPKRSILFLHVSGEEKGLLGSKYYSDHPIFPLANTIADINIDMIGRIDYEHNKETKDFLYVIGSNMLSTDLYNAVKKANQDLGINLDYRYDDPNDPNRFYYRSDHYNFAKHNVPSVFFFNGVHDDYHQPGDTPDKIEYDLLKRRTQLTFNTAWILANAENRPVVDKATK</sequence>
<accession>A0A1M7C4Z9</accession>
<protein>
    <submittedName>
        <fullName evidence="2">Peptidase M28</fullName>
    </submittedName>
    <submittedName>
        <fullName evidence="3">Peptidase family M28</fullName>
    </submittedName>
</protein>
<dbReference type="RefSeq" id="WP_072933846.1">
    <property type="nucleotide sequence ID" value="NZ_BMFL01000016.1"/>
</dbReference>
<dbReference type="Pfam" id="PF04389">
    <property type="entry name" value="Peptidase_M28"/>
    <property type="match status" value="1"/>
</dbReference>
<reference evidence="2" key="5">
    <citation type="submission" date="2024-05" db="EMBL/GenBank/DDBJ databases">
        <authorList>
            <person name="Sun Q."/>
            <person name="Zhou Y."/>
        </authorList>
    </citation>
    <scope>NUCLEOTIDE SEQUENCE</scope>
    <source>
        <strain evidence="2">CGMCC 1.12707</strain>
    </source>
</reference>
<proteinExistence type="predicted"/>
<feature type="domain" description="Peptidase M28" evidence="1">
    <location>
        <begin position="107"/>
        <end position="316"/>
    </location>
</feature>
<keyword evidence="5" id="KW-1185">Reference proteome</keyword>
<reference evidence="5" key="4">
    <citation type="journal article" date="2019" name="Int. J. Syst. Evol. Microbiol.">
        <title>The Global Catalogue of Microorganisms (GCM) 10K type strain sequencing project: providing services to taxonomists for standard genome sequencing and annotation.</title>
        <authorList>
            <consortium name="The Broad Institute Genomics Platform"/>
            <consortium name="The Broad Institute Genome Sequencing Center for Infectious Disease"/>
            <person name="Wu L."/>
            <person name="Ma J."/>
        </authorList>
    </citation>
    <scope>NUCLEOTIDE SEQUENCE [LARGE SCALE GENOMIC DNA]</scope>
    <source>
        <strain evidence="5">CGMCC 1.12707</strain>
    </source>
</reference>
<dbReference type="STRING" id="1434701.SAMN05443634_11293"/>
<evidence type="ECO:0000259" key="1">
    <source>
        <dbReference type="Pfam" id="PF04389"/>
    </source>
</evidence>
<dbReference type="PANTHER" id="PTHR12147">
    <property type="entry name" value="METALLOPEPTIDASE M28 FAMILY MEMBER"/>
    <property type="match status" value="1"/>
</dbReference>
<dbReference type="SUPFAM" id="SSF53187">
    <property type="entry name" value="Zn-dependent exopeptidases"/>
    <property type="match status" value="1"/>
</dbReference>
<reference evidence="4" key="2">
    <citation type="submission" date="2016-11" db="EMBL/GenBank/DDBJ databases">
        <authorList>
            <person name="Varghese N."/>
            <person name="Submissions S."/>
        </authorList>
    </citation>
    <scope>NUCLEOTIDE SEQUENCE [LARGE SCALE GENOMIC DNA]</scope>
    <source>
        <strain evidence="4">DSM 27989</strain>
    </source>
</reference>
<reference evidence="2" key="1">
    <citation type="journal article" date="2014" name="Int. J. Syst. Evol. Microbiol.">
        <title>Complete genome of a new Firmicutes species belonging to the dominant human colonic microbiota ('Ruminococcus bicirculans') reveals two chromosomes and a selective capacity to utilize plant glucans.</title>
        <authorList>
            <consortium name="NISC Comparative Sequencing Program"/>
            <person name="Wegmann U."/>
            <person name="Louis P."/>
            <person name="Goesmann A."/>
            <person name="Henrissat B."/>
            <person name="Duncan S.H."/>
            <person name="Flint H.J."/>
        </authorList>
    </citation>
    <scope>NUCLEOTIDE SEQUENCE</scope>
    <source>
        <strain evidence="2">CGMCC 1.12707</strain>
    </source>
</reference>
<dbReference type="AlphaFoldDB" id="A0A1M7C4Z9"/>
<gene>
    <name evidence="2" type="ORF">GCM10010984_23540</name>
    <name evidence="3" type="ORF">SAMN05443634_11293</name>
</gene>
<dbReference type="OrthoDB" id="9778250at2"/>
<evidence type="ECO:0000313" key="2">
    <source>
        <dbReference type="EMBL" id="GGF05575.1"/>
    </source>
</evidence>
<evidence type="ECO:0000313" key="5">
    <source>
        <dbReference type="Proteomes" id="UP000650994"/>
    </source>
</evidence>
<dbReference type="PROSITE" id="PS00018">
    <property type="entry name" value="EF_HAND_1"/>
    <property type="match status" value="1"/>
</dbReference>
<dbReference type="GO" id="GO:0008235">
    <property type="term" value="F:metalloexopeptidase activity"/>
    <property type="evidence" value="ECO:0007669"/>
    <property type="project" value="InterPro"/>
</dbReference>
<dbReference type="EMBL" id="BMFL01000016">
    <property type="protein sequence ID" value="GGF05575.1"/>
    <property type="molecule type" value="Genomic_DNA"/>
</dbReference>
<dbReference type="Proteomes" id="UP000650994">
    <property type="component" value="Unassembled WGS sequence"/>
</dbReference>
<dbReference type="EMBL" id="FRBH01000012">
    <property type="protein sequence ID" value="SHL62372.1"/>
    <property type="molecule type" value="Genomic_DNA"/>
</dbReference>
<reference evidence="3" key="3">
    <citation type="submission" date="2016-11" db="EMBL/GenBank/DDBJ databases">
        <authorList>
            <person name="Jaros S."/>
            <person name="Januszkiewicz K."/>
            <person name="Wedrychowicz H."/>
        </authorList>
    </citation>
    <scope>NUCLEOTIDE SEQUENCE [LARGE SCALE GENOMIC DNA]</scope>
    <source>
        <strain evidence="3">DSM 27989</strain>
    </source>
</reference>
<dbReference type="InterPro" id="IPR018247">
    <property type="entry name" value="EF_Hand_1_Ca_BS"/>
</dbReference>
<dbReference type="Proteomes" id="UP000184120">
    <property type="component" value="Unassembled WGS sequence"/>
</dbReference>
<dbReference type="PANTHER" id="PTHR12147:SF26">
    <property type="entry name" value="PEPTIDASE M28 DOMAIN-CONTAINING PROTEIN"/>
    <property type="match status" value="1"/>
</dbReference>